<organism evidence="2 3">
    <name type="scientific">Sphagnum troendelagicum</name>
    <dbReference type="NCBI Taxonomy" id="128251"/>
    <lineage>
        <taxon>Eukaryota</taxon>
        <taxon>Viridiplantae</taxon>
        <taxon>Streptophyta</taxon>
        <taxon>Embryophyta</taxon>
        <taxon>Bryophyta</taxon>
        <taxon>Sphagnophytina</taxon>
        <taxon>Sphagnopsida</taxon>
        <taxon>Sphagnales</taxon>
        <taxon>Sphagnaceae</taxon>
        <taxon>Sphagnum</taxon>
    </lineage>
</organism>
<protein>
    <submittedName>
        <fullName evidence="2">Uncharacterized protein</fullName>
    </submittedName>
</protein>
<keyword evidence="1" id="KW-1133">Transmembrane helix</keyword>
<proteinExistence type="predicted"/>
<feature type="transmembrane region" description="Helical" evidence="1">
    <location>
        <begin position="55"/>
        <end position="76"/>
    </location>
</feature>
<keyword evidence="1" id="KW-0472">Membrane</keyword>
<name>A0ABP0TK72_9BRYO</name>
<evidence type="ECO:0000256" key="1">
    <source>
        <dbReference type="SAM" id="Phobius"/>
    </source>
</evidence>
<evidence type="ECO:0000313" key="3">
    <source>
        <dbReference type="Proteomes" id="UP001497512"/>
    </source>
</evidence>
<accession>A0ABP0TK72</accession>
<dbReference type="EMBL" id="OZ019904">
    <property type="protein sequence ID" value="CAK9198263.1"/>
    <property type="molecule type" value="Genomic_DNA"/>
</dbReference>
<gene>
    <name evidence="2" type="ORF">CSSPTR1EN2_LOCUS4349</name>
</gene>
<sequence>MAYTISHVGRLRLFACCRKGLFSDAIELRPGRDLQNCMFNFIIFSFPLPLPLEGLVALIFSLPSGLLLFMLAVCTFGPSGVVSMKEHVFLFAFTLLPRSATVDDIGSFAEFAE</sequence>
<keyword evidence="1" id="KW-0812">Transmembrane</keyword>
<evidence type="ECO:0000313" key="2">
    <source>
        <dbReference type="EMBL" id="CAK9198263.1"/>
    </source>
</evidence>
<keyword evidence="3" id="KW-1185">Reference proteome</keyword>
<reference evidence="2" key="1">
    <citation type="submission" date="2024-02" db="EMBL/GenBank/DDBJ databases">
        <authorList>
            <consortium name="ELIXIR-Norway"/>
            <consortium name="Elixir Norway"/>
        </authorList>
    </citation>
    <scope>NUCLEOTIDE SEQUENCE</scope>
</reference>
<dbReference type="Proteomes" id="UP001497512">
    <property type="component" value="Chromosome 12"/>
</dbReference>